<dbReference type="OrthoDB" id="168171at2759"/>
<feature type="region of interest" description="Disordered" evidence="1">
    <location>
        <begin position="232"/>
        <end position="315"/>
    </location>
</feature>
<dbReference type="InParanoid" id="A0A1E7EQQ8"/>
<gene>
    <name evidence="2" type="ORF">FRACYDRAFT_250012</name>
</gene>
<sequence length="419" mass="46696">MNTITASTQPVLDIKKKPVGNNNTNEFGVVKCCTGCVCINKEEDIIKCLYWQVDNHDKKKHSSCYTSSLLARYNYPHFNPRCLNAPYDQIACTKRCYGRAKKAFNQNPHGNLAWSADGKNGVTDPISSETILVDWLAQEGNYSRYCGNSDGASKAAIAKEIAAKFVAAGIVKQRKVNDIVQKITAFKNNNNNAYEWTQATGSGLEKSGSDFIGAVKKRFKYWDELEPIFGDRASATPISNSDKRSSLQLSSDSSDSDNTNTNDKVLPIDEGTSNSNNNKRRSHKIISTPKKRTNNKNKKAGPTASISSKKGRIGGAGSPIAGIAKVMGNSFVELKKHRRKQNAHRGREIAVQERQVQLQEDSAKFEFKMNQLKAYEDLKKRGYSSDKILRLSPEFKTFVDAESDEDDNLHEDDDYEPKK</sequence>
<dbReference type="Proteomes" id="UP000095751">
    <property type="component" value="Unassembled WGS sequence"/>
</dbReference>
<feature type="compositionally biased region" description="Low complexity" evidence="1">
    <location>
        <begin position="246"/>
        <end position="264"/>
    </location>
</feature>
<protein>
    <submittedName>
        <fullName evidence="2">Uncharacterized protein</fullName>
    </submittedName>
</protein>
<proteinExistence type="predicted"/>
<feature type="compositionally biased region" description="Basic residues" evidence="1">
    <location>
        <begin position="278"/>
        <end position="299"/>
    </location>
</feature>
<dbReference type="PANTHER" id="PTHR33324">
    <property type="entry name" value="EXPRESSED PROTEIN"/>
    <property type="match status" value="1"/>
</dbReference>
<keyword evidence="3" id="KW-1185">Reference proteome</keyword>
<accession>A0A1E7EQQ8</accession>
<organism evidence="2 3">
    <name type="scientific">Fragilariopsis cylindrus CCMP1102</name>
    <dbReference type="NCBI Taxonomy" id="635003"/>
    <lineage>
        <taxon>Eukaryota</taxon>
        <taxon>Sar</taxon>
        <taxon>Stramenopiles</taxon>
        <taxon>Ochrophyta</taxon>
        <taxon>Bacillariophyta</taxon>
        <taxon>Bacillariophyceae</taxon>
        <taxon>Bacillariophycidae</taxon>
        <taxon>Bacillariales</taxon>
        <taxon>Bacillariaceae</taxon>
        <taxon>Fragilariopsis</taxon>
    </lineage>
</organism>
<dbReference type="AlphaFoldDB" id="A0A1E7EQQ8"/>
<dbReference type="EMBL" id="KV784381">
    <property type="protein sequence ID" value="OEU08225.1"/>
    <property type="molecule type" value="Genomic_DNA"/>
</dbReference>
<dbReference type="PANTHER" id="PTHR33324:SF2">
    <property type="entry name" value="MYB_SANT-LIKE DNA-BINDING DOMAIN-CONTAINING PROTEIN"/>
    <property type="match status" value="1"/>
</dbReference>
<evidence type="ECO:0000313" key="3">
    <source>
        <dbReference type="Proteomes" id="UP000095751"/>
    </source>
</evidence>
<evidence type="ECO:0000313" key="2">
    <source>
        <dbReference type="EMBL" id="OEU08225.1"/>
    </source>
</evidence>
<feature type="compositionally biased region" description="Acidic residues" evidence="1">
    <location>
        <begin position="401"/>
        <end position="419"/>
    </location>
</feature>
<name>A0A1E7EQQ8_9STRA</name>
<dbReference type="KEGG" id="fcy:FRACYDRAFT_250012"/>
<reference evidence="2 3" key="1">
    <citation type="submission" date="2016-09" db="EMBL/GenBank/DDBJ databases">
        <title>Extensive genetic diversity and differential bi-allelic expression allows diatom success in the polar Southern Ocean.</title>
        <authorList>
            <consortium name="DOE Joint Genome Institute"/>
            <person name="Mock T."/>
            <person name="Otillar R.P."/>
            <person name="Strauss J."/>
            <person name="Dupont C."/>
            <person name="Frickenhaus S."/>
            <person name="Maumus F."/>
            <person name="Mcmullan M."/>
            <person name="Sanges R."/>
            <person name="Schmutz J."/>
            <person name="Toseland A."/>
            <person name="Valas R."/>
            <person name="Veluchamy A."/>
            <person name="Ward B.J."/>
            <person name="Allen A."/>
            <person name="Barry K."/>
            <person name="Falciatore A."/>
            <person name="Ferrante M."/>
            <person name="Fortunato A.E."/>
            <person name="Gloeckner G."/>
            <person name="Gruber A."/>
            <person name="Hipkin R."/>
            <person name="Janech M."/>
            <person name="Kroth P."/>
            <person name="Leese F."/>
            <person name="Lindquist E."/>
            <person name="Lyon B.R."/>
            <person name="Martin J."/>
            <person name="Mayer C."/>
            <person name="Parker M."/>
            <person name="Quesneville H."/>
            <person name="Raymond J."/>
            <person name="Uhlig C."/>
            <person name="Valentin K.U."/>
            <person name="Worden A.Z."/>
            <person name="Armbrust E.V."/>
            <person name="Bowler C."/>
            <person name="Green B."/>
            <person name="Moulton V."/>
            <person name="Van Oosterhout C."/>
            <person name="Grigoriev I."/>
        </authorList>
    </citation>
    <scope>NUCLEOTIDE SEQUENCE [LARGE SCALE GENOMIC DNA]</scope>
    <source>
        <strain evidence="2 3">CCMP1102</strain>
    </source>
</reference>
<evidence type="ECO:0000256" key="1">
    <source>
        <dbReference type="SAM" id="MobiDB-lite"/>
    </source>
</evidence>
<feature type="region of interest" description="Disordered" evidence="1">
    <location>
        <begin position="400"/>
        <end position="419"/>
    </location>
</feature>